<evidence type="ECO:0000256" key="4">
    <source>
        <dbReference type="ARBA" id="ARBA00022989"/>
    </source>
</evidence>
<keyword evidence="4 7" id="KW-1133">Transmembrane helix</keyword>
<dbReference type="PRINTS" id="PR00173">
    <property type="entry name" value="EDTRNSPORT"/>
</dbReference>
<keyword evidence="3 7" id="KW-0812">Transmembrane</keyword>
<gene>
    <name evidence="10" type="ORF">A3A38_04330</name>
</gene>
<dbReference type="Pfam" id="PF12704">
    <property type="entry name" value="MacB_PCD"/>
    <property type="match status" value="1"/>
</dbReference>
<keyword evidence="5 7" id="KW-0472">Membrane</keyword>
<sequence>MTFKHSIRTAIAGLRTNRSRSALTILGIVIGITAIIVIVSLGNGAQALILGQVQGIGSKTIAIIPGRQPSGISDFASVFLDSLKERDLETILNKSNVPHAERVMPVVFGSIRTAFRNETYQATMLGAGNGIEDDIMRSIFDVSTEEGSMFTAADVKSKASVVVIGSKVRDKLFGTDPALGEKIKIKDNQFRVIGILPSKGQVSFFNFDEMVLVPYTVAQQYILGRKYFDRIIVSADSEENISRTVQDIKILLRSNHRIDDPEKDDFFVETQADIAERLRVVTNALTAFLVAVAAVSLFVGGVGIMNIMLVSVTERTREIGLRKAIGATERDILTQFLLEAVLLTGVGGIIGIILGALLSFGAATVLRVALNLDWSFNFPYGGALLGLVVSVGIGLIFGIYPARTAARKSPIEALRYE</sequence>
<dbReference type="EMBL" id="MFLY01000021">
    <property type="protein sequence ID" value="OGG72939.1"/>
    <property type="molecule type" value="Genomic_DNA"/>
</dbReference>
<dbReference type="GO" id="GO:0005886">
    <property type="term" value="C:plasma membrane"/>
    <property type="evidence" value="ECO:0007669"/>
    <property type="project" value="UniProtKB-SubCell"/>
</dbReference>
<feature type="transmembrane region" description="Helical" evidence="7">
    <location>
        <begin position="287"/>
        <end position="312"/>
    </location>
</feature>
<evidence type="ECO:0000259" key="9">
    <source>
        <dbReference type="Pfam" id="PF12704"/>
    </source>
</evidence>
<evidence type="ECO:0000256" key="1">
    <source>
        <dbReference type="ARBA" id="ARBA00004651"/>
    </source>
</evidence>
<evidence type="ECO:0000313" key="11">
    <source>
        <dbReference type="Proteomes" id="UP000177306"/>
    </source>
</evidence>
<reference evidence="10 11" key="1">
    <citation type="journal article" date="2016" name="Nat. Commun.">
        <title>Thousands of microbial genomes shed light on interconnected biogeochemical processes in an aquifer system.</title>
        <authorList>
            <person name="Anantharaman K."/>
            <person name="Brown C.T."/>
            <person name="Hug L.A."/>
            <person name="Sharon I."/>
            <person name="Castelle C.J."/>
            <person name="Probst A.J."/>
            <person name="Thomas B.C."/>
            <person name="Singh A."/>
            <person name="Wilkins M.J."/>
            <person name="Karaoz U."/>
            <person name="Brodie E.L."/>
            <person name="Williams K.H."/>
            <person name="Hubbard S.S."/>
            <person name="Banfield J.F."/>
        </authorList>
    </citation>
    <scope>NUCLEOTIDE SEQUENCE [LARGE SCALE GENOMIC DNA]</scope>
</reference>
<dbReference type="Pfam" id="PF02687">
    <property type="entry name" value="FtsX"/>
    <property type="match status" value="1"/>
</dbReference>
<evidence type="ECO:0000256" key="7">
    <source>
        <dbReference type="SAM" id="Phobius"/>
    </source>
</evidence>
<accession>A0A1F6EH17</accession>
<dbReference type="InterPro" id="IPR003838">
    <property type="entry name" value="ABC3_permease_C"/>
</dbReference>
<name>A0A1F6EH17_9BACT</name>
<dbReference type="GO" id="GO:0022857">
    <property type="term" value="F:transmembrane transporter activity"/>
    <property type="evidence" value="ECO:0007669"/>
    <property type="project" value="TreeGrafter"/>
</dbReference>
<dbReference type="PANTHER" id="PTHR30572">
    <property type="entry name" value="MEMBRANE COMPONENT OF TRANSPORTER-RELATED"/>
    <property type="match status" value="1"/>
</dbReference>
<comment type="caution">
    <text evidence="10">The sequence shown here is derived from an EMBL/GenBank/DDBJ whole genome shotgun (WGS) entry which is preliminary data.</text>
</comment>
<organism evidence="10 11">
    <name type="scientific">Candidatus Kaiserbacteria bacterium RIFCSPLOWO2_01_FULL_53_17</name>
    <dbReference type="NCBI Taxonomy" id="1798511"/>
    <lineage>
        <taxon>Bacteria</taxon>
        <taxon>Candidatus Kaiseribacteriota</taxon>
    </lineage>
</organism>
<comment type="similarity">
    <text evidence="6">Belongs to the ABC-4 integral membrane protein family.</text>
</comment>
<evidence type="ECO:0000256" key="2">
    <source>
        <dbReference type="ARBA" id="ARBA00022475"/>
    </source>
</evidence>
<evidence type="ECO:0008006" key="12">
    <source>
        <dbReference type="Google" id="ProtNLM"/>
    </source>
</evidence>
<dbReference type="AlphaFoldDB" id="A0A1F6EH17"/>
<proteinExistence type="inferred from homology"/>
<dbReference type="PANTHER" id="PTHR30572:SF4">
    <property type="entry name" value="ABC TRANSPORTER PERMEASE YTRF"/>
    <property type="match status" value="1"/>
</dbReference>
<keyword evidence="2" id="KW-1003">Cell membrane</keyword>
<protein>
    <recommendedName>
        <fullName evidence="12">Multidrug ABC transporter substrate-binding protein</fullName>
    </recommendedName>
</protein>
<feature type="domain" description="ABC3 transporter permease C-terminal" evidence="8">
    <location>
        <begin position="291"/>
        <end position="410"/>
    </location>
</feature>
<dbReference type="InterPro" id="IPR025857">
    <property type="entry name" value="MacB_PCD"/>
</dbReference>
<feature type="transmembrane region" description="Helical" evidence="7">
    <location>
        <begin position="378"/>
        <end position="400"/>
    </location>
</feature>
<feature type="domain" description="MacB-like periplasmic core" evidence="9">
    <location>
        <begin position="21"/>
        <end position="249"/>
    </location>
</feature>
<evidence type="ECO:0000313" key="10">
    <source>
        <dbReference type="EMBL" id="OGG72939.1"/>
    </source>
</evidence>
<feature type="transmembrane region" description="Helical" evidence="7">
    <location>
        <begin position="332"/>
        <end position="358"/>
    </location>
</feature>
<evidence type="ECO:0000256" key="3">
    <source>
        <dbReference type="ARBA" id="ARBA00022692"/>
    </source>
</evidence>
<feature type="transmembrane region" description="Helical" evidence="7">
    <location>
        <begin position="21"/>
        <end position="42"/>
    </location>
</feature>
<comment type="subcellular location">
    <subcellularLocation>
        <location evidence="1">Cell membrane</location>
        <topology evidence="1">Multi-pass membrane protein</topology>
    </subcellularLocation>
</comment>
<dbReference type="Proteomes" id="UP000177306">
    <property type="component" value="Unassembled WGS sequence"/>
</dbReference>
<evidence type="ECO:0000256" key="6">
    <source>
        <dbReference type="ARBA" id="ARBA00038076"/>
    </source>
</evidence>
<evidence type="ECO:0000256" key="5">
    <source>
        <dbReference type="ARBA" id="ARBA00023136"/>
    </source>
</evidence>
<dbReference type="InterPro" id="IPR050250">
    <property type="entry name" value="Macrolide_Exporter_MacB"/>
</dbReference>
<evidence type="ECO:0000259" key="8">
    <source>
        <dbReference type="Pfam" id="PF02687"/>
    </source>
</evidence>